<dbReference type="GO" id="GO:0003995">
    <property type="term" value="F:acyl-CoA dehydrogenase activity"/>
    <property type="evidence" value="ECO:0007669"/>
    <property type="project" value="TreeGrafter"/>
</dbReference>
<evidence type="ECO:0000256" key="1">
    <source>
        <dbReference type="ARBA" id="ARBA00001974"/>
    </source>
</evidence>
<comment type="caution">
    <text evidence="8">The sequence shown here is derived from an EMBL/GenBank/DDBJ whole genome shotgun (WGS) entry which is preliminary data.</text>
</comment>
<keyword evidence="5" id="KW-0560">Oxidoreductase</keyword>
<feature type="domain" description="Acyl-CoA dehydrogenase/oxidase N-terminal" evidence="7">
    <location>
        <begin position="11"/>
        <end position="123"/>
    </location>
</feature>
<gene>
    <name evidence="8" type="ORF">FB384_004070</name>
</gene>
<dbReference type="PANTHER" id="PTHR43884:SF20">
    <property type="entry name" value="ACYL-COA DEHYDROGENASE FADE28"/>
    <property type="match status" value="1"/>
</dbReference>
<keyword evidence="3" id="KW-0285">Flavoprotein</keyword>
<dbReference type="EMBL" id="JACIBS010000002">
    <property type="protein sequence ID" value="MBB3665119.1"/>
    <property type="molecule type" value="Genomic_DNA"/>
</dbReference>
<dbReference type="InterPro" id="IPR036250">
    <property type="entry name" value="AcylCo_DH-like_C"/>
</dbReference>
<dbReference type="Gene3D" id="2.40.110.10">
    <property type="entry name" value="Butyryl-CoA Dehydrogenase, subunit A, domain 2"/>
    <property type="match status" value="1"/>
</dbReference>
<evidence type="ECO:0000313" key="8">
    <source>
        <dbReference type="EMBL" id="MBB3665119.1"/>
    </source>
</evidence>
<dbReference type="Gene3D" id="1.10.540.10">
    <property type="entry name" value="Acyl-CoA dehydrogenase/oxidase, N-terminal domain"/>
    <property type="match status" value="1"/>
</dbReference>
<feature type="domain" description="Acyl-CoA dehydrogenase/oxidase C-terminal" evidence="6">
    <location>
        <begin position="231"/>
        <end position="365"/>
    </location>
</feature>
<evidence type="ECO:0000256" key="4">
    <source>
        <dbReference type="ARBA" id="ARBA00022827"/>
    </source>
</evidence>
<dbReference type="Pfam" id="PF00441">
    <property type="entry name" value="Acyl-CoA_dh_1"/>
    <property type="match status" value="1"/>
</dbReference>
<dbReference type="SUPFAM" id="SSF56645">
    <property type="entry name" value="Acyl-CoA dehydrogenase NM domain-like"/>
    <property type="match status" value="1"/>
</dbReference>
<dbReference type="InterPro" id="IPR009100">
    <property type="entry name" value="AcylCoA_DH/oxidase_NM_dom_sf"/>
</dbReference>
<evidence type="ECO:0000256" key="2">
    <source>
        <dbReference type="ARBA" id="ARBA00009347"/>
    </source>
</evidence>
<evidence type="ECO:0000259" key="7">
    <source>
        <dbReference type="Pfam" id="PF02771"/>
    </source>
</evidence>
<dbReference type="PANTHER" id="PTHR43884">
    <property type="entry name" value="ACYL-COA DEHYDROGENASE"/>
    <property type="match status" value="1"/>
</dbReference>
<evidence type="ECO:0000259" key="6">
    <source>
        <dbReference type="Pfam" id="PF00441"/>
    </source>
</evidence>
<dbReference type="Proteomes" id="UP000564573">
    <property type="component" value="Unassembled WGS sequence"/>
</dbReference>
<sequence>MNTAMRLILDEEQRRLADSVRALLADHCPPQRVREVMADDGAGIDRRLWTQLAELGVTGLLVPEAAGGAGAGHVDRCVVLAELGAALAPVPYLASAVLATDTAIALGDDTLAEDLLPEIAAGQQTVAVAVADAGGRWGSAADSVQAARDGGHWRLAGEAAFVVDGPFADHVLVYADHGWFVVDGGAVSWRPSRTLDPTRRMARAEFAGTSARYVPCEDPAGVLEAVWQRAAVALAAEQLGGMRRVLDDTVEYAKVRVQFGRPIGSQQAVKHACADLYASCEQAEAVLWHAAWTADHDPAALPEAAALAQVVLGPAAFDTAASGLQLHGGIGYTWEHDAHLYYKRAKTSELLLGTPAEHRAWLADALSI</sequence>
<dbReference type="Gene3D" id="1.20.140.10">
    <property type="entry name" value="Butyryl-CoA Dehydrogenase, subunit A, domain 3"/>
    <property type="match status" value="1"/>
</dbReference>
<dbReference type="GO" id="GO:0050660">
    <property type="term" value="F:flavin adenine dinucleotide binding"/>
    <property type="evidence" value="ECO:0007669"/>
    <property type="project" value="InterPro"/>
</dbReference>
<evidence type="ECO:0000313" key="9">
    <source>
        <dbReference type="Proteomes" id="UP000564573"/>
    </source>
</evidence>
<dbReference type="SUPFAM" id="SSF47203">
    <property type="entry name" value="Acyl-CoA dehydrogenase C-terminal domain-like"/>
    <property type="match status" value="1"/>
</dbReference>
<dbReference type="InterPro" id="IPR046373">
    <property type="entry name" value="Acyl-CoA_Oxase/DH_mid-dom_sf"/>
</dbReference>
<keyword evidence="4" id="KW-0274">FAD</keyword>
<name>A0A839XSY1_9PSEU</name>
<comment type="cofactor">
    <cofactor evidence="1">
        <name>FAD</name>
        <dbReference type="ChEBI" id="CHEBI:57692"/>
    </cofactor>
</comment>
<reference evidence="8 9" key="1">
    <citation type="submission" date="2020-08" db="EMBL/GenBank/DDBJ databases">
        <title>Sequencing the genomes of 1000 actinobacteria strains.</title>
        <authorList>
            <person name="Klenk H.-P."/>
        </authorList>
    </citation>
    <scope>NUCLEOTIDE SEQUENCE [LARGE SCALE GENOMIC DNA]</scope>
    <source>
        <strain evidence="8 9">DSM 45267</strain>
    </source>
</reference>
<accession>A0A839XSY1</accession>
<dbReference type="InterPro" id="IPR013786">
    <property type="entry name" value="AcylCoA_DH/ox_N"/>
</dbReference>
<dbReference type="AlphaFoldDB" id="A0A839XSY1"/>
<evidence type="ECO:0000256" key="3">
    <source>
        <dbReference type="ARBA" id="ARBA00022630"/>
    </source>
</evidence>
<dbReference type="InterPro" id="IPR037069">
    <property type="entry name" value="AcylCoA_DH/ox_N_sf"/>
</dbReference>
<evidence type="ECO:0000256" key="5">
    <source>
        <dbReference type="ARBA" id="ARBA00023002"/>
    </source>
</evidence>
<organism evidence="8 9">
    <name type="scientific">Prauserella sediminis</name>
    <dbReference type="NCBI Taxonomy" id="577680"/>
    <lineage>
        <taxon>Bacteria</taxon>
        <taxon>Bacillati</taxon>
        <taxon>Actinomycetota</taxon>
        <taxon>Actinomycetes</taxon>
        <taxon>Pseudonocardiales</taxon>
        <taxon>Pseudonocardiaceae</taxon>
        <taxon>Prauserella</taxon>
        <taxon>Prauserella salsuginis group</taxon>
    </lineage>
</organism>
<dbReference type="Pfam" id="PF02771">
    <property type="entry name" value="Acyl-CoA_dh_N"/>
    <property type="match status" value="1"/>
</dbReference>
<proteinExistence type="inferred from homology"/>
<comment type="similarity">
    <text evidence="2">Belongs to the acyl-CoA dehydrogenase family.</text>
</comment>
<dbReference type="CDD" id="cd00567">
    <property type="entry name" value="ACAD"/>
    <property type="match status" value="1"/>
</dbReference>
<protein>
    <submittedName>
        <fullName evidence="8">Alkylation response protein AidB-like acyl-CoA dehydrogenase</fullName>
    </submittedName>
</protein>
<dbReference type="InterPro" id="IPR009075">
    <property type="entry name" value="AcylCo_DH/oxidase_C"/>
</dbReference>
<dbReference type="RefSeq" id="WP_323985347.1">
    <property type="nucleotide sequence ID" value="NZ_JACIBS010000002.1"/>
</dbReference>
<keyword evidence="9" id="KW-1185">Reference proteome</keyword>